<name>A0A0S6W4C7_9BACT</name>
<feature type="domain" description="GH3 middle" evidence="1">
    <location>
        <begin position="347"/>
        <end position="409"/>
    </location>
</feature>
<feature type="domain" description="GH3 C-terminal" evidence="2">
    <location>
        <begin position="427"/>
        <end position="528"/>
    </location>
</feature>
<dbReference type="InterPro" id="IPR055377">
    <property type="entry name" value="GH3_M"/>
</dbReference>
<evidence type="ECO:0000313" key="4">
    <source>
        <dbReference type="Proteomes" id="UP000030700"/>
    </source>
</evidence>
<proteinExistence type="predicted"/>
<dbReference type="InterPro" id="IPR004993">
    <property type="entry name" value="GH3"/>
</dbReference>
<organism evidence="3">
    <name type="scientific">Candidatus Moduliflexus flocculans</name>
    <dbReference type="NCBI Taxonomy" id="1499966"/>
    <lineage>
        <taxon>Bacteria</taxon>
        <taxon>Candidatus Moduliflexota</taxon>
        <taxon>Candidatus Moduliflexia</taxon>
        <taxon>Candidatus Moduliflexales</taxon>
        <taxon>Candidatus Moduliflexaceae</taxon>
    </lineage>
</organism>
<evidence type="ECO:0000259" key="2">
    <source>
        <dbReference type="Pfam" id="PF23572"/>
    </source>
</evidence>
<dbReference type="EMBL" id="DF820459">
    <property type="protein sequence ID" value="GAK53252.1"/>
    <property type="molecule type" value="Genomic_DNA"/>
</dbReference>
<reference evidence="3" key="1">
    <citation type="journal article" date="2015" name="PeerJ">
        <title>First genomic representation of candidate bacterial phylum KSB3 points to enhanced environmental sensing as a trigger of wastewater bulking.</title>
        <authorList>
            <person name="Sekiguchi Y."/>
            <person name="Ohashi A."/>
            <person name="Parks D.H."/>
            <person name="Yamauchi T."/>
            <person name="Tyson G.W."/>
            <person name="Hugenholtz P."/>
        </authorList>
    </citation>
    <scope>NUCLEOTIDE SEQUENCE [LARGE SCALE GENOMIC DNA]</scope>
</reference>
<evidence type="ECO:0000259" key="1">
    <source>
        <dbReference type="Pfam" id="PF23571"/>
    </source>
</evidence>
<dbReference type="AlphaFoldDB" id="A0A0S6W4C7"/>
<dbReference type="InterPro" id="IPR055378">
    <property type="entry name" value="GH3_C"/>
</dbReference>
<evidence type="ECO:0000313" key="3">
    <source>
        <dbReference type="EMBL" id="GAK53252.1"/>
    </source>
</evidence>
<dbReference type="Pfam" id="PF23572">
    <property type="entry name" value="GH3_C"/>
    <property type="match status" value="1"/>
</dbReference>
<protein>
    <submittedName>
        <fullName evidence="3">GH3 auxin-responsive promoter</fullName>
    </submittedName>
</protein>
<keyword evidence="4" id="KW-1185">Reference proteome</keyword>
<dbReference type="Proteomes" id="UP000030700">
    <property type="component" value="Unassembled WGS sequence"/>
</dbReference>
<dbReference type="GO" id="GO:0016881">
    <property type="term" value="F:acid-amino acid ligase activity"/>
    <property type="evidence" value="ECO:0007669"/>
    <property type="project" value="TreeGrafter"/>
</dbReference>
<dbReference type="GO" id="GO:0005737">
    <property type="term" value="C:cytoplasm"/>
    <property type="evidence" value="ECO:0007669"/>
    <property type="project" value="TreeGrafter"/>
</dbReference>
<gene>
    <name evidence="3" type="ORF">U14_04517</name>
</gene>
<dbReference type="PANTHER" id="PTHR31901">
    <property type="entry name" value="GH3 DOMAIN-CONTAINING PROTEIN"/>
    <property type="match status" value="1"/>
</dbReference>
<dbReference type="HOGENOM" id="CLU_016249_3_1_0"/>
<dbReference type="PANTHER" id="PTHR31901:SF9">
    <property type="entry name" value="GH3 DOMAIN-CONTAINING PROTEIN"/>
    <property type="match status" value="1"/>
</dbReference>
<dbReference type="STRING" id="1499966.U14_04517"/>
<dbReference type="Pfam" id="PF03321">
    <property type="entry name" value="GH3"/>
    <property type="match status" value="1"/>
</dbReference>
<accession>A0A0S6W4C7</accession>
<dbReference type="Pfam" id="PF23571">
    <property type="entry name" value="GH3_M"/>
    <property type="match status" value="1"/>
</dbReference>
<sequence length="549" mass="63198">MQFLLQALFALSHYPESRRFLSRCEQVRSAQFDLMQAAVRQNEATVFGKEHGFHDICDLATYRKHVPIRTYQDFLPYIRQIQAGNAQVLTAEPVLLLHPTGGTTGTKLIPYTAALKREFQRALAPWIVNMASHFPDILHGQTYWTITPPRKQSAEREQAIAEDFEEDSAYFGWKGLLLGQLFAVPSWVTQMTRMENFRFLTLYFLLCADNLRWLSIWSPTFLLVLLEELDRHAERLLASLRDGWPDLPEPETFPIRLKRRPNRARSIALEQALRLPPSERYQAIWPRLSLISLWKDGASAFPARQLQALFPKTYFQGKGLLATEGVISIPLQGIVSSGETACVPAFTSHLLEFVSEQNDEARWLWELEEGQTYSVILTTGGGLYRYDIGDLVRVEGFWRGLPMLRFIGRKGRHSDLVGEKLEECFVNTAIEQALQRCSLRWKFLLIAPEISEQRRGYVAFVESEEDESRLSEFIHMAEGELCGNFQYDVARRLKQLEPLRLVRVARNGAQTYLQRGLDAGQKLGDIKPALFDSRSCWQDFFELDNNNMR</sequence>